<gene>
    <name evidence="4" type="ORF">SAMN05216463_13810</name>
</gene>
<dbReference type="PANTHER" id="PTHR48111">
    <property type="entry name" value="REGULATOR OF RPOS"/>
    <property type="match status" value="1"/>
</dbReference>
<keyword evidence="2" id="KW-0597">Phosphoprotein</keyword>
<dbReference type="OrthoDB" id="1116664at2"/>
<evidence type="ECO:0000313" key="4">
    <source>
        <dbReference type="EMBL" id="SHL24835.1"/>
    </source>
</evidence>
<dbReference type="GO" id="GO:0006355">
    <property type="term" value="P:regulation of DNA-templated transcription"/>
    <property type="evidence" value="ECO:0007669"/>
    <property type="project" value="TreeGrafter"/>
</dbReference>
<feature type="modified residue" description="4-aspartylphosphate" evidence="2">
    <location>
        <position position="59"/>
    </location>
</feature>
<dbReference type="SMART" id="SM00448">
    <property type="entry name" value="REC"/>
    <property type="match status" value="1"/>
</dbReference>
<dbReference type="SUPFAM" id="SSF52172">
    <property type="entry name" value="CheY-like"/>
    <property type="match status" value="1"/>
</dbReference>
<dbReference type="InterPro" id="IPR007492">
    <property type="entry name" value="LytTR_DNA-bd_dom"/>
</dbReference>
<organism evidence="4 5">
    <name type="scientific">Xylanibacter ruminicola</name>
    <name type="common">Prevotella ruminicola</name>
    <dbReference type="NCBI Taxonomy" id="839"/>
    <lineage>
        <taxon>Bacteria</taxon>
        <taxon>Pseudomonadati</taxon>
        <taxon>Bacteroidota</taxon>
        <taxon>Bacteroidia</taxon>
        <taxon>Bacteroidales</taxon>
        <taxon>Prevotellaceae</taxon>
        <taxon>Xylanibacter</taxon>
    </lineage>
</organism>
<dbReference type="InterPro" id="IPR011006">
    <property type="entry name" value="CheY-like_superfamily"/>
</dbReference>
<dbReference type="EMBL" id="FRBD01000038">
    <property type="protein sequence ID" value="SHL24835.1"/>
    <property type="molecule type" value="Genomic_DNA"/>
</dbReference>
<dbReference type="GO" id="GO:0032993">
    <property type="term" value="C:protein-DNA complex"/>
    <property type="evidence" value="ECO:0007669"/>
    <property type="project" value="TreeGrafter"/>
</dbReference>
<name>A0A1M6Z391_XYLRU</name>
<dbReference type="GO" id="GO:0005829">
    <property type="term" value="C:cytosol"/>
    <property type="evidence" value="ECO:0007669"/>
    <property type="project" value="TreeGrafter"/>
</dbReference>
<dbReference type="PANTHER" id="PTHR48111:SF69">
    <property type="entry name" value="RESPONSE REGULATOR RECEIVER"/>
    <property type="match status" value="1"/>
</dbReference>
<dbReference type="InterPro" id="IPR039420">
    <property type="entry name" value="WalR-like"/>
</dbReference>
<feature type="domain" description="Response regulatory" evidence="3">
    <location>
        <begin position="8"/>
        <end position="123"/>
    </location>
</feature>
<dbReference type="Gene3D" id="2.40.50.1020">
    <property type="entry name" value="LytTr DNA-binding domain"/>
    <property type="match status" value="1"/>
</dbReference>
<accession>A0A1M6Z391</accession>
<dbReference type="Pfam" id="PF00072">
    <property type="entry name" value="Response_reg"/>
    <property type="match status" value="1"/>
</dbReference>
<dbReference type="RefSeq" id="WP_073211703.1">
    <property type="nucleotide sequence ID" value="NZ_FRBD01000038.1"/>
</dbReference>
<reference evidence="4 5" key="1">
    <citation type="submission" date="2016-11" db="EMBL/GenBank/DDBJ databases">
        <authorList>
            <person name="Jaros S."/>
            <person name="Januszkiewicz K."/>
            <person name="Wedrychowicz H."/>
        </authorList>
    </citation>
    <scope>NUCLEOTIDE SEQUENCE [LARGE SCALE GENOMIC DNA]</scope>
    <source>
        <strain evidence="4 5">KHT3</strain>
    </source>
</reference>
<dbReference type="GO" id="GO:0000976">
    <property type="term" value="F:transcription cis-regulatory region binding"/>
    <property type="evidence" value="ECO:0007669"/>
    <property type="project" value="TreeGrafter"/>
</dbReference>
<sequence length="251" mass="29237">MNKQQLIKAFIVDDNTDAVEVLKRMLEKNYSVMVVGSAGDAETAADAIIKSEPDIIFLDIELPTMSGLDFCTLIRNDIKPETKIVFYTGHDKYMLDAIRRQAFDYLLKPPTEHDLSLLMARFYENKLASIPRLSKTEKHLPIILVVNAMNEHVTLNLQDIAFFRFNQERKIWEIVCIDNSVYTLRHRTTTSVILNYSSDFVQIHKRYIVNVNKIKMIQESICILEEPLDDIRELKISKNYRQAFMTTFYSM</sequence>
<protein>
    <submittedName>
        <fullName evidence="4">Two component transcriptional regulator, LytTR family</fullName>
    </submittedName>
</protein>
<evidence type="ECO:0000256" key="1">
    <source>
        <dbReference type="ARBA" id="ARBA00023125"/>
    </source>
</evidence>
<dbReference type="SMART" id="SM00850">
    <property type="entry name" value="LytTR"/>
    <property type="match status" value="1"/>
</dbReference>
<dbReference type="Proteomes" id="UP000184130">
    <property type="component" value="Unassembled WGS sequence"/>
</dbReference>
<proteinExistence type="predicted"/>
<dbReference type="AlphaFoldDB" id="A0A1M6Z391"/>
<keyword evidence="1" id="KW-0238">DNA-binding</keyword>
<evidence type="ECO:0000313" key="5">
    <source>
        <dbReference type="Proteomes" id="UP000184130"/>
    </source>
</evidence>
<dbReference type="Gene3D" id="3.40.50.2300">
    <property type="match status" value="1"/>
</dbReference>
<evidence type="ECO:0000256" key="2">
    <source>
        <dbReference type="PROSITE-ProRule" id="PRU00169"/>
    </source>
</evidence>
<dbReference type="InterPro" id="IPR001789">
    <property type="entry name" value="Sig_transdc_resp-reg_receiver"/>
</dbReference>
<dbReference type="Pfam" id="PF04397">
    <property type="entry name" value="LytTR"/>
    <property type="match status" value="1"/>
</dbReference>
<evidence type="ECO:0000259" key="3">
    <source>
        <dbReference type="PROSITE" id="PS50110"/>
    </source>
</evidence>
<dbReference type="GO" id="GO:0000156">
    <property type="term" value="F:phosphorelay response regulator activity"/>
    <property type="evidence" value="ECO:0007669"/>
    <property type="project" value="TreeGrafter"/>
</dbReference>
<dbReference type="PROSITE" id="PS50110">
    <property type="entry name" value="RESPONSE_REGULATORY"/>
    <property type="match status" value="1"/>
</dbReference>